<dbReference type="InterPro" id="IPR014710">
    <property type="entry name" value="RmlC-like_jellyroll"/>
</dbReference>
<evidence type="ECO:0000313" key="2">
    <source>
        <dbReference type="EMBL" id="SFM95141.1"/>
    </source>
</evidence>
<dbReference type="InterPro" id="IPR036390">
    <property type="entry name" value="WH_DNA-bd_sf"/>
</dbReference>
<dbReference type="AlphaFoldDB" id="A0A1I4V200"/>
<name>A0A1I4V200_9HYPH</name>
<dbReference type="GO" id="GO:0003677">
    <property type="term" value="F:DNA binding"/>
    <property type="evidence" value="ECO:0007669"/>
    <property type="project" value="InterPro"/>
</dbReference>
<dbReference type="GO" id="GO:0006355">
    <property type="term" value="P:regulation of DNA-templated transcription"/>
    <property type="evidence" value="ECO:0007669"/>
    <property type="project" value="InterPro"/>
</dbReference>
<feature type="domain" description="HTH crp-type" evidence="1">
    <location>
        <begin position="60"/>
        <end position="127"/>
    </location>
</feature>
<organism evidence="2 3">
    <name type="scientific">Methylobacterium pseudosasicola</name>
    <dbReference type="NCBI Taxonomy" id="582667"/>
    <lineage>
        <taxon>Bacteria</taxon>
        <taxon>Pseudomonadati</taxon>
        <taxon>Pseudomonadota</taxon>
        <taxon>Alphaproteobacteria</taxon>
        <taxon>Hyphomicrobiales</taxon>
        <taxon>Methylobacteriaceae</taxon>
        <taxon>Methylobacterium</taxon>
    </lineage>
</organism>
<dbReference type="STRING" id="582667.SAMN05192568_10848"/>
<dbReference type="EMBL" id="FOTK01000084">
    <property type="protein sequence ID" value="SFM95141.1"/>
    <property type="molecule type" value="Genomic_DNA"/>
</dbReference>
<evidence type="ECO:0000259" key="1">
    <source>
        <dbReference type="Pfam" id="PF13545"/>
    </source>
</evidence>
<gene>
    <name evidence="2" type="ORF">SAMN05192568_10848</name>
</gene>
<dbReference type="InterPro" id="IPR012318">
    <property type="entry name" value="HTH_CRP"/>
</dbReference>
<dbReference type="OrthoDB" id="7584044at2"/>
<dbReference type="Gene3D" id="2.60.120.10">
    <property type="entry name" value="Jelly Rolls"/>
    <property type="match status" value="1"/>
</dbReference>
<dbReference type="Proteomes" id="UP000199048">
    <property type="component" value="Unassembled WGS sequence"/>
</dbReference>
<dbReference type="SUPFAM" id="SSF46785">
    <property type="entry name" value="Winged helix' DNA-binding domain"/>
    <property type="match status" value="1"/>
</dbReference>
<sequence>MTPCTMVEISRATIRDLTENHPRIAHALWWATLVDEAVLREWLIGLGGRAAPERTSHLSCELLLRLGVVGLAEGASYAMPFTQSDSADILSSTSVHMNRVLKHLRDERLIVLENRRIRIPDVARLQTYCRFTPGYPHRTPSSD</sequence>
<accession>A0A1I4V200</accession>
<dbReference type="Pfam" id="PF13545">
    <property type="entry name" value="HTH_Crp_2"/>
    <property type="match status" value="1"/>
</dbReference>
<keyword evidence="3" id="KW-1185">Reference proteome</keyword>
<proteinExistence type="predicted"/>
<reference evidence="3" key="1">
    <citation type="submission" date="2016-10" db="EMBL/GenBank/DDBJ databases">
        <authorList>
            <person name="Varghese N."/>
            <person name="Submissions S."/>
        </authorList>
    </citation>
    <scope>NUCLEOTIDE SEQUENCE [LARGE SCALE GENOMIC DNA]</scope>
    <source>
        <strain evidence="3">BL36</strain>
    </source>
</reference>
<evidence type="ECO:0000313" key="3">
    <source>
        <dbReference type="Proteomes" id="UP000199048"/>
    </source>
</evidence>
<protein>
    <submittedName>
        <fullName evidence="2">Crp-like helix-turn-helix domain-containing protein</fullName>
    </submittedName>
</protein>